<dbReference type="CDD" id="cd00383">
    <property type="entry name" value="trans_reg_C"/>
    <property type="match status" value="1"/>
</dbReference>
<feature type="compositionally biased region" description="Basic and acidic residues" evidence="6">
    <location>
        <begin position="269"/>
        <end position="283"/>
    </location>
</feature>
<dbReference type="Gene3D" id="1.10.10.10">
    <property type="entry name" value="Winged helix-like DNA-binding domain superfamily/Winged helix DNA-binding domain"/>
    <property type="match status" value="1"/>
</dbReference>
<dbReference type="Proteomes" id="UP000198923">
    <property type="component" value="Unassembled WGS sequence"/>
</dbReference>
<feature type="DNA-binding region" description="OmpR/PhoB-type" evidence="5">
    <location>
        <begin position="1"/>
        <end position="105"/>
    </location>
</feature>
<dbReference type="STRING" id="504805.SAMN05421505_12760"/>
<dbReference type="SUPFAM" id="SSF48452">
    <property type="entry name" value="TPR-like"/>
    <property type="match status" value="1"/>
</dbReference>
<dbReference type="SUPFAM" id="SSF52540">
    <property type="entry name" value="P-loop containing nucleoside triphosphate hydrolases"/>
    <property type="match status" value="1"/>
</dbReference>
<dbReference type="InterPro" id="IPR005158">
    <property type="entry name" value="BTAD"/>
</dbReference>
<evidence type="ECO:0000256" key="3">
    <source>
        <dbReference type="ARBA" id="ARBA00023125"/>
    </source>
</evidence>
<dbReference type="CDD" id="cd15831">
    <property type="entry name" value="BTAD"/>
    <property type="match status" value="1"/>
</dbReference>
<proteinExistence type="inferred from homology"/>
<feature type="domain" description="OmpR/PhoB-type" evidence="7">
    <location>
        <begin position="1"/>
        <end position="105"/>
    </location>
</feature>
<dbReference type="PANTHER" id="PTHR35807:SF1">
    <property type="entry name" value="TRANSCRIPTIONAL REGULATOR REDD"/>
    <property type="match status" value="1"/>
</dbReference>
<evidence type="ECO:0000313" key="8">
    <source>
        <dbReference type="EMBL" id="SDH94173.1"/>
    </source>
</evidence>
<dbReference type="InterPro" id="IPR041664">
    <property type="entry name" value="AAA_16"/>
</dbReference>
<dbReference type="Pfam" id="PF00486">
    <property type="entry name" value="Trans_reg_C"/>
    <property type="match status" value="1"/>
</dbReference>
<feature type="region of interest" description="Disordered" evidence="6">
    <location>
        <begin position="694"/>
        <end position="720"/>
    </location>
</feature>
<organism evidence="8 9">
    <name type="scientific">Sinosporangium album</name>
    <dbReference type="NCBI Taxonomy" id="504805"/>
    <lineage>
        <taxon>Bacteria</taxon>
        <taxon>Bacillati</taxon>
        <taxon>Actinomycetota</taxon>
        <taxon>Actinomycetes</taxon>
        <taxon>Streptosporangiales</taxon>
        <taxon>Streptosporangiaceae</taxon>
        <taxon>Sinosporangium</taxon>
    </lineage>
</organism>
<dbReference type="Pfam" id="PF03704">
    <property type="entry name" value="BTAD"/>
    <property type="match status" value="1"/>
</dbReference>
<dbReference type="InterPro" id="IPR036388">
    <property type="entry name" value="WH-like_DNA-bd_sf"/>
</dbReference>
<dbReference type="InterPro" id="IPR001867">
    <property type="entry name" value="OmpR/PhoB-type_DNA-bd"/>
</dbReference>
<reference evidence="8 9" key="1">
    <citation type="submission" date="2016-10" db="EMBL/GenBank/DDBJ databases">
        <authorList>
            <person name="de Groot N.N."/>
        </authorList>
    </citation>
    <scope>NUCLEOTIDE SEQUENCE [LARGE SCALE GENOMIC DNA]</scope>
    <source>
        <strain evidence="8 9">CPCC 201354</strain>
    </source>
</reference>
<dbReference type="GO" id="GO:0000160">
    <property type="term" value="P:phosphorelay signal transduction system"/>
    <property type="evidence" value="ECO:0007669"/>
    <property type="project" value="InterPro"/>
</dbReference>
<keyword evidence="3 5" id="KW-0238">DNA-binding</keyword>
<dbReference type="AlphaFoldDB" id="A0A1G8GIG1"/>
<protein>
    <submittedName>
        <fullName evidence="8">DNA-binding transcriptional activator of the SARP family</fullName>
    </submittedName>
</protein>
<evidence type="ECO:0000259" key="7">
    <source>
        <dbReference type="PROSITE" id="PS51755"/>
    </source>
</evidence>
<dbReference type="SMART" id="SM01043">
    <property type="entry name" value="BTAD"/>
    <property type="match status" value="1"/>
</dbReference>
<dbReference type="InterPro" id="IPR027417">
    <property type="entry name" value="P-loop_NTPase"/>
</dbReference>
<feature type="region of interest" description="Disordered" evidence="6">
    <location>
        <begin position="326"/>
        <end position="345"/>
    </location>
</feature>
<accession>A0A1G8GIG1</accession>
<evidence type="ECO:0000313" key="9">
    <source>
        <dbReference type="Proteomes" id="UP000198923"/>
    </source>
</evidence>
<sequence length="720" mass="77812">MALNMSVGLLGPVVASVVAPIMWREIELGPPRQRALFAVLAMHARRVVSREELVEAVWGLNPPATVDSSIYTYVARLRRKLEPLRANRAPSEILISAAAGYMLQIDPAQVDVRTFEHKVEHARRLRAAGRLDRMVAELDSALRLWRGAALAGTAGPFADVERARLHELRFAAVEERIGALIDMSRHAEVVGELSGLVRRYPLRQRIRSLLMVAYHQSGRTAEALAEFRDVRHRMIQELGIEPSDELQSCHTRILRGDLAAPRRTYAMPAEERPSRAGSAEERPASAMPAAGQPVYAAPVAEGPAYTMVAEERPVHASAAYARPAGARSYGRPADRPAGFPGAAPAQLQRRVPGFTGRSAELEHLRRLVARADSSTESEAILITGSPGVGKSALAVQIAHEIAHRFPDGQLHLNVGGLPGASTPTTVEALRHLLAPFGHQPSWPADQEREAARYRSLMAGRRVLIVLDNVESADQVRPLLPGTGSCLVFVTGRTRLSGLVARDGARQMTLDVMPEADAVTLLREVIGSRSADLDQAALRGLAAACGHLPLALRAAAHRVAIGSCTVDELVRSGDLLTYLDVAGDELSSPRASFSRSYAALRPDEARLFRLLGLYDGAHLDLLSVSAVADTYLDRARLLVDGLLNAHLLEEDGAGRLSMHRLMRGYAKERSLAEDSPAEREQALGRLIGHYLRAADSADSADSAESGGFTGGRPVRAGQARD</sequence>
<dbReference type="GO" id="GO:0003677">
    <property type="term" value="F:DNA binding"/>
    <property type="evidence" value="ECO:0007669"/>
    <property type="project" value="UniProtKB-UniRule"/>
</dbReference>
<dbReference type="PRINTS" id="PR00364">
    <property type="entry name" value="DISEASERSIST"/>
</dbReference>
<dbReference type="SMART" id="SM00862">
    <property type="entry name" value="Trans_reg_C"/>
    <property type="match status" value="1"/>
</dbReference>
<evidence type="ECO:0000256" key="1">
    <source>
        <dbReference type="ARBA" id="ARBA00005820"/>
    </source>
</evidence>
<dbReference type="SUPFAM" id="SSF46894">
    <property type="entry name" value="C-terminal effector domain of the bipartite response regulators"/>
    <property type="match status" value="1"/>
</dbReference>
<dbReference type="PANTHER" id="PTHR35807">
    <property type="entry name" value="TRANSCRIPTIONAL REGULATOR REDD-RELATED"/>
    <property type="match status" value="1"/>
</dbReference>
<keyword evidence="4" id="KW-0804">Transcription</keyword>
<dbReference type="GO" id="GO:0006355">
    <property type="term" value="P:regulation of DNA-templated transcription"/>
    <property type="evidence" value="ECO:0007669"/>
    <property type="project" value="InterPro"/>
</dbReference>
<dbReference type="InterPro" id="IPR011990">
    <property type="entry name" value="TPR-like_helical_dom_sf"/>
</dbReference>
<evidence type="ECO:0000256" key="2">
    <source>
        <dbReference type="ARBA" id="ARBA00023015"/>
    </source>
</evidence>
<dbReference type="PROSITE" id="PS51755">
    <property type="entry name" value="OMPR_PHOB"/>
    <property type="match status" value="1"/>
</dbReference>
<dbReference type="InterPro" id="IPR003593">
    <property type="entry name" value="AAA+_ATPase"/>
</dbReference>
<feature type="region of interest" description="Disordered" evidence="6">
    <location>
        <begin position="263"/>
        <end position="290"/>
    </location>
</feature>
<dbReference type="Pfam" id="PF13191">
    <property type="entry name" value="AAA_16"/>
    <property type="match status" value="1"/>
</dbReference>
<evidence type="ECO:0000256" key="4">
    <source>
        <dbReference type="ARBA" id="ARBA00023163"/>
    </source>
</evidence>
<keyword evidence="9" id="KW-1185">Reference proteome</keyword>
<evidence type="ECO:0000256" key="6">
    <source>
        <dbReference type="SAM" id="MobiDB-lite"/>
    </source>
</evidence>
<dbReference type="InterPro" id="IPR016032">
    <property type="entry name" value="Sig_transdc_resp-reg_C-effctor"/>
</dbReference>
<evidence type="ECO:0000256" key="5">
    <source>
        <dbReference type="PROSITE-ProRule" id="PRU01091"/>
    </source>
</evidence>
<dbReference type="RefSeq" id="WP_093173421.1">
    <property type="nucleotide sequence ID" value="NZ_FNCN01000027.1"/>
</dbReference>
<keyword evidence="2" id="KW-0805">Transcription regulation</keyword>
<dbReference type="OrthoDB" id="5521887at2"/>
<dbReference type="Gene3D" id="1.25.40.10">
    <property type="entry name" value="Tetratricopeptide repeat domain"/>
    <property type="match status" value="1"/>
</dbReference>
<gene>
    <name evidence="8" type="ORF">SAMN05421505_12760</name>
</gene>
<name>A0A1G8GIG1_9ACTN</name>
<dbReference type="SMART" id="SM00382">
    <property type="entry name" value="AAA"/>
    <property type="match status" value="1"/>
</dbReference>
<dbReference type="InterPro" id="IPR051677">
    <property type="entry name" value="AfsR-DnrI-RedD_regulator"/>
</dbReference>
<dbReference type="EMBL" id="FNCN01000027">
    <property type="protein sequence ID" value="SDH94173.1"/>
    <property type="molecule type" value="Genomic_DNA"/>
</dbReference>
<comment type="similarity">
    <text evidence="1">Belongs to the AfsR/DnrI/RedD regulatory family.</text>
</comment>
<dbReference type="Gene3D" id="3.40.50.300">
    <property type="entry name" value="P-loop containing nucleotide triphosphate hydrolases"/>
    <property type="match status" value="1"/>
</dbReference>